<feature type="chain" id="PRO_5008609745" description="Lipoprotein" evidence="2">
    <location>
        <begin position="21"/>
        <end position="183"/>
    </location>
</feature>
<dbReference type="PROSITE" id="PS51257">
    <property type="entry name" value="PROKAR_LIPOPROTEIN"/>
    <property type="match status" value="1"/>
</dbReference>
<keyword evidence="2" id="KW-0732">Signal</keyword>
<proteinExistence type="predicted"/>
<accession>A0A1B8HK82</accession>
<evidence type="ECO:0000313" key="4">
    <source>
        <dbReference type="Proteomes" id="UP000092247"/>
    </source>
</evidence>
<comment type="caution">
    <text evidence="3">The sequence shown here is derived from an EMBL/GenBank/DDBJ whole genome shotgun (WGS) entry which is preliminary data.</text>
</comment>
<sequence>MYKKRKIAFAVSGIMLLLLAGCDNEDTKPKDTASVSASVPAGNWQVKPGKLSSANAEDIKADLALLNAIINKSNSENSRLLAEINKVKNDAEKVKEILLKNFENQSAIEGEIMGLTFKSGEVQDIRTQIISNIMLTKRMYDAVKKPDFDLTNPGDEFKQLSAQSFQMQQQIGMALDKLNQEYP</sequence>
<reference evidence="3 4" key="1">
    <citation type="submission" date="2016-06" db="EMBL/GenBank/DDBJ databases">
        <authorList>
            <person name="Kjaerup R.B."/>
            <person name="Dalgaard T.S."/>
            <person name="Juul-Madsen H.R."/>
        </authorList>
    </citation>
    <scope>NUCLEOTIDE SEQUENCE [LARGE SCALE GENOMIC DNA]</scope>
    <source>
        <strain evidence="3 4">GCSL-Mp3</strain>
    </source>
</reference>
<keyword evidence="1" id="KW-0175">Coiled coil</keyword>
<name>A0A1B8HK82_9GAMM</name>
<feature type="coiled-coil region" evidence="1">
    <location>
        <begin position="70"/>
        <end position="97"/>
    </location>
</feature>
<dbReference type="Proteomes" id="UP000092247">
    <property type="component" value="Unassembled WGS sequence"/>
</dbReference>
<dbReference type="AlphaFoldDB" id="A0A1B8HK82"/>
<evidence type="ECO:0000313" key="3">
    <source>
        <dbReference type="EMBL" id="OBU09429.1"/>
    </source>
</evidence>
<evidence type="ECO:0008006" key="5">
    <source>
        <dbReference type="Google" id="ProtNLM"/>
    </source>
</evidence>
<protein>
    <recommendedName>
        <fullName evidence="5">Lipoprotein</fullName>
    </recommendedName>
</protein>
<organism evidence="3 4">
    <name type="scientific">Morganella psychrotolerans</name>
    <dbReference type="NCBI Taxonomy" id="368603"/>
    <lineage>
        <taxon>Bacteria</taxon>
        <taxon>Pseudomonadati</taxon>
        <taxon>Pseudomonadota</taxon>
        <taxon>Gammaproteobacteria</taxon>
        <taxon>Enterobacterales</taxon>
        <taxon>Morganellaceae</taxon>
        <taxon>Morganella</taxon>
    </lineage>
</organism>
<gene>
    <name evidence="3" type="ORF">AYY17_18895</name>
</gene>
<evidence type="ECO:0000256" key="2">
    <source>
        <dbReference type="SAM" id="SignalP"/>
    </source>
</evidence>
<dbReference type="EMBL" id="LZEX01000010">
    <property type="protein sequence ID" value="OBU09429.1"/>
    <property type="molecule type" value="Genomic_DNA"/>
</dbReference>
<feature type="signal peptide" evidence="2">
    <location>
        <begin position="1"/>
        <end position="20"/>
    </location>
</feature>
<dbReference type="RefSeq" id="WP_067422855.1">
    <property type="nucleotide sequence ID" value="NZ_LZEX01000010.1"/>
</dbReference>
<evidence type="ECO:0000256" key="1">
    <source>
        <dbReference type="SAM" id="Coils"/>
    </source>
</evidence>